<comment type="caution">
    <text evidence="8">The sequence shown here is derived from an EMBL/GenBank/DDBJ whole genome shotgun (WGS) entry which is preliminary data.</text>
</comment>
<evidence type="ECO:0000256" key="4">
    <source>
        <dbReference type="RuleBase" id="RU003744"/>
    </source>
</evidence>
<dbReference type="InterPro" id="IPR001638">
    <property type="entry name" value="Solute-binding_3/MltF_N"/>
</dbReference>
<reference evidence="8" key="2">
    <citation type="submission" date="2021-09" db="EMBL/GenBank/DDBJ databases">
        <authorList>
            <person name="Gilroy R."/>
        </authorList>
    </citation>
    <scope>NUCLEOTIDE SEQUENCE</scope>
    <source>
        <strain evidence="8">ChiGjej6B6-11269</strain>
    </source>
</reference>
<dbReference type="PANTHER" id="PTHR35936">
    <property type="entry name" value="MEMBRANE-BOUND LYTIC MUREIN TRANSGLYCOSYLASE F"/>
    <property type="match status" value="1"/>
</dbReference>
<dbReference type="Gene3D" id="3.40.190.10">
    <property type="entry name" value="Periplasmic binding protein-like II"/>
    <property type="match status" value="2"/>
</dbReference>
<dbReference type="PROSITE" id="PS51257">
    <property type="entry name" value="PROKAR_LIPOPROTEIN"/>
    <property type="match status" value="1"/>
</dbReference>
<gene>
    <name evidence="8" type="ORF">K8U77_01100</name>
</gene>
<keyword evidence="3 6" id="KW-0732">Signal</keyword>
<dbReference type="PROSITE" id="PS01039">
    <property type="entry name" value="SBP_BACTERIAL_3"/>
    <property type="match status" value="1"/>
</dbReference>
<evidence type="ECO:0000256" key="1">
    <source>
        <dbReference type="ARBA" id="ARBA00004196"/>
    </source>
</evidence>
<proteinExistence type="inferred from homology"/>
<dbReference type="InterPro" id="IPR018313">
    <property type="entry name" value="SBP_3_CS"/>
</dbReference>
<comment type="similarity">
    <text evidence="2 4">Belongs to the bacterial solute-binding protein 3 family.</text>
</comment>
<protein>
    <submittedName>
        <fullName evidence="8">Transporter substrate-binding domain-containing protein</fullName>
    </submittedName>
</protein>
<dbReference type="Proteomes" id="UP000786989">
    <property type="component" value="Unassembled WGS sequence"/>
</dbReference>
<dbReference type="SMART" id="SM00062">
    <property type="entry name" value="PBPb"/>
    <property type="match status" value="1"/>
</dbReference>
<feature type="compositionally biased region" description="Low complexity" evidence="5">
    <location>
        <begin position="299"/>
        <end position="319"/>
    </location>
</feature>
<feature type="compositionally biased region" description="Acidic residues" evidence="5">
    <location>
        <begin position="285"/>
        <end position="298"/>
    </location>
</feature>
<dbReference type="AlphaFoldDB" id="A0A9D2UV79"/>
<evidence type="ECO:0000259" key="7">
    <source>
        <dbReference type="SMART" id="SM00062"/>
    </source>
</evidence>
<dbReference type="GO" id="GO:0030313">
    <property type="term" value="C:cell envelope"/>
    <property type="evidence" value="ECO:0007669"/>
    <property type="project" value="UniProtKB-SubCell"/>
</dbReference>
<evidence type="ECO:0000256" key="6">
    <source>
        <dbReference type="SAM" id="SignalP"/>
    </source>
</evidence>
<reference evidence="8" key="1">
    <citation type="journal article" date="2021" name="PeerJ">
        <title>Extensive microbial diversity within the chicken gut microbiome revealed by metagenomics and culture.</title>
        <authorList>
            <person name="Gilroy R."/>
            <person name="Ravi A."/>
            <person name="Getino M."/>
            <person name="Pursley I."/>
            <person name="Horton D.L."/>
            <person name="Alikhan N.F."/>
            <person name="Baker D."/>
            <person name="Gharbi K."/>
            <person name="Hall N."/>
            <person name="Watson M."/>
            <person name="Adriaenssens E.M."/>
            <person name="Foster-Nyarko E."/>
            <person name="Jarju S."/>
            <person name="Secka A."/>
            <person name="Antonio M."/>
            <person name="Oren A."/>
            <person name="Chaudhuri R.R."/>
            <person name="La Ragione R."/>
            <person name="Hildebrand F."/>
            <person name="Pallen M.J."/>
        </authorList>
    </citation>
    <scope>NUCLEOTIDE SEQUENCE</scope>
    <source>
        <strain evidence="8">ChiGjej6B6-11269</strain>
    </source>
</reference>
<dbReference type="Pfam" id="PF00497">
    <property type="entry name" value="SBP_bac_3"/>
    <property type="match status" value="1"/>
</dbReference>
<accession>A0A9D2UV79</accession>
<dbReference type="EMBL" id="DYWI01000018">
    <property type="protein sequence ID" value="HJF64701.1"/>
    <property type="molecule type" value="Genomic_DNA"/>
</dbReference>
<evidence type="ECO:0000313" key="9">
    <source>
        <dbReference type="Proteomes" id="UP000786989"/>
    </source>
</evidence>
<evidence type="ECO:0000256" key="3">
    <source>
        <dbReference type="ARBA" id="ARBA00022729"/>
    </source>
</evidence>
<feature type="region of interest" description="Disordered" evidence="5">
    <location>
        <begin position="273"/>
        <end position="338"/>
    </location>
</feature>
<dbReference type="SUPFAM" id="SSF53850">
    <property type="entry name" value="Periplasmic binding protein-like II"/>
    <property type="match status" value="1"/>
</dbReference>
<feature type="domain" description="Solute-binding protein family 3/N-terminal" evidence="7">
    <location>
        <begin position="50"/>
        <end position="264"/>
    </location>
</feature>
<feature type="signal peptide" evidence="6">
    <location>
        <begin position="1"/>
        <end position="18"/>
    </location>
</feature>
<evidence type="ECO:0000313" key="8">
    <source>
        <dbReference type="EMBL" id="HJF64701.1"/>
    </source>
</evidence>
<evidence type="ECO:0000256" key="5">
    <source>
        <dbReference type="SAM" id="MobiDB-lite"/>
    </source>
</evidence>
<feature type="chain" id="PRO_5039039352" evidence="6">
    <location>
        <begin position="19"/>
        <end position="338"/>
    </location>
</feature>
<evidence type="ECO:0000256" key="2">
    <source>
        <dbReference type="ARBA" id="ARBA00010333"/>
    </source>
</evidence>
<comment type="subcellular location">
    <subcellularLocation>
        <location evidence="1">Cell envelope</location>
    </subcellularLocation>
</comment>
<name>A0A9D2UV79_9ACTN</name>
<sequence>MKHRASVLAALACAFCLAMGLAGCSGQSEEYTPALKDATVSSPVIGEDGTLRVGVTGEESAPFTLSSNGEVVGLDVDMAAAIADQMGLKLQIVNVESDGETAIANGEIDILMSQVSDSTSSLWLSDPYVPTAIALFAGSDVTDVPTRESAPLIAAQGSSTSAWAVSTAYGDSCLVSSGDLMSAFSSVEEGQAQYVAADAVIGTYAALYQNVDMHPIALFEQPGGYCIGVSSENTDLQQAVTDALSAITSGGIADVISTKWLGTALDLSSLPVVESATTQPNDSEAPQDGDADAGEADAESGTGADAEGDATTGDQSASGDEGDGSEAGSNAVVPGQAA</sequence>
<organism evidence="8 9">
    <name type="scientific">Slackia equolifaciens</name>
    <dbReference type="NCBI Taxonomy" id="498718"/>
    <lineage>
        <taxon>Bacteria</taxon>
        <taxon>Bacillati</taxon>
        <taxon>Actinomycetota</taxon>
        <taxon>Coriobacteriia</taxon>
        <taxon>Eggerthellales</taxon>
        <taxon>Eggerthellaceae</taxon>
        <taxon>Slackia</taxon>
    </lineage>
</organism>
<feature type="compositionally biased region" description="Polar residues" evidence="5">
    <location>
        <begin position="275"/>
        <end position="284"/>
    </location>
</feature>